<evidence type="ECO:0000313" key="2">
    <source>
        <dbReference type="Proteomes" id="UP000595090"/>
    </source>
</evidence>
<dbReference type="KEGG" id="vg:80020395"/>
<organism evidence="1 2">
    <name type="scientific">Streptomyces phage TurkishDelight</name>
    <dbReference type="NCBI Taxonomy" id="2793708"/>
    <lineage>
        <taxon>Viruses</taxon>
        <taxon>Duplodnaviria</taxon>
        <taxon>Heunggongvirae</taxon>
        <taxon>Uroviricota</taxon>
        <taxon>Caudoviricetes</taxon>
        <taxon>Dolmabahcevirus</taxon>
        <taxon>Dolmabahcevirus turkishdelight</taxon>
    </lineage>
</organism>
<accession>A0A7T0Q3Q7</accession>
<keyword evidence="2" id="KW-1185">Reference proteome</keyword>
<dbReference type="RefSeq" id="YP_010755725.1">
    <property type="nucleotide sequence ID" value="NC_073473.1"/>
</dbReference>
<dbReference type="GeneID" id="80020395"/>
<gene>
    <name evidence="1" type="primary">109</name>
    <name evidence="1" type="ORF">SEA_TURKISHDELIGHT_109</name>
</gene>
<name>A0A7T0Q3Q7_9CAUD</name>
<sequence>MRDYQTRPRLLTARDNGARLEAGPRTAYAGEAVEYRPTKDRANNHPDFYPWHVVGRPRDARLSNLQVVIA</sequence>
<evidence type="ECO:0000313" key="1">
    <source>
        <dbReference type="EMBL" id="QPL14138.1"/>
    </source>
</evidence>
<protein>
    <submittedName>
        <fullName evidence="1">Uncharacterized protein</fullName>
    </submittedName>
</protein>
<dbReference type="EMBL" id="MW291017">
    <property type="protein sequence ID" value="QPL14138.1"/>
    <property type="molecule type" value="Genomic_DNA"/>
</dbReference>
<reference evidence="1 2" key="1">
    <citation type="submission" date="2020-11" db="EMBL/GenBank/DDBJ databases">
        <authorList>
            <person name="Asamoah-Frimpong E.A."/>
            <person name="Attaran A."/>
            <person name="Berhane B."/>
            <person name="Boone B.K."/>
            <person name="Cesta G."/>
            <person name="Chorbajian C."/>
            <person name="Cowan J.T."/>
            <person name="Datu D.V."/>
            <person name="Der L."/>
            <person name="Egbunine A.O."/>
            <person name="Giampietro H."/>
            <person name="Gunnison R.P."/>
            <person name="Joseph M.A."/>
            <person name="Kiewe T."/>
            <person name="Oboh E.C."/>
            <person name="O'Neill K."/>
            <person name="Oxlaj J.A."/>
            <person name="Patel A.K."/>
            <person name="Saqaf K."/>
            <person name="Vuong K."/>
            <person name="Walker C."/>
            <person name="Wikina T."/>
            <person name="Yan T."/>
            <person name="Avazpour P."/>
            <person name="Kim F.M."/>
            <person name="Mason K.J."/>
            <person name="Nguyen D.A."/>
            <person name="Pettit S.M."/>
            <person name="Zhou O.J."/>
            <person name="Brissett D.L."/>
            <person name="Gualtieri C."/>
            <person name="Hufford T.M."/>
            <person name="Ko J.M."/>
            <person name="Novak J.K."/>
            <person name="Smith Z.M."/>
            <person name="Erill I."/>
            <person name="Caruso S.M."/>
            <person name="Garlena R.A."/>
            <person name="Russell D.A."/>
            <person name="Pope W.H."/>
            <person name="Jacobs-Sera D."/>
            <person name="Hatfull G.F."/>
        </authorList>
    </citation>
    <scope>NUCLEOTIDE SEQUENCE [LARGE SCALE GENOMIC DNA]</scope>
</reference>
<proteinExistence type="predicted"/>
<dbReference type="Proteomes" id="UP000595090">
    <property type="component" value="Segment"/>
</dbReference>